<dbReference type="SUPFAM" id="SSF57256">
    <property type="entry name" value="Elafin-like"/>
    <property type="match status" value="1"/>
</dbReference>
<dbReference type="Gene3D" id="4.10.410.10">
    <property type="entry name" value="Pancreatic trypsin inhibitor Kunitz domain"/>
    <property type="match status" value="1"/>
</dbReference>
<dbReference type="GO" id="GO:0004867">
    <property type="term" value="F:serine-type endopeptidase inhibitor activity"/>
    <property type="evidence" value="ECO:0007669"/>
    <property type="project" value="InterPro"/>
</dbReference>
<organism evidence="5 6">
    <name type="scientific">Steinernema glaseri</name>
    <dbReference type="NCBI Taxonomy" id="37863"/>
    <lineage>
        <taxon>Eukaryota</taxon>
        <taxon>Metazoa</taxon>
        <taxon>Ecdysozoa</taxon>
        <taxon>Nematoda</taxon>
        <taxon>Chromadorea</taxon>
        <taxon>Rhabditida</taxon>
        <taxon>Tylenchina</taxon>
        <taxon>Panagrolaimomorpha</taxon>
        <taxon>Strongyloidoidea</taxon>
        <taxon>Steinernematidae</taxon>
        <taxon>Steinernema</taxon>
    </lineage>
</organism>
<dbReference type="InterPro" id="IPR020901">
    <property type="entry name" value="Prtase_inh_Kunz-CS"/>
</dbReference>
<dbReference type="WBParaSite" id="L893_g19935.t1">
    <property type="protein sequence ID" value="L893_g19935.t1"/>
    <property type="gene ID" value="L893_g19935"/>
</dbReference>
<dbReference type="CDD" id="cd00109">
    <property type="entry name" value="Kunitz-type"/>
    <property type="match status" value="1"/>
</dbReference>
<proteinExistence type="inferred from homology"/>
<dbReference type="InterPro" id="IPR008197">
    <property type="entry name" value="WAP_dom"/>
</dbReference>
<name>A0A1I7YUV6_9BILA</name>
<keyword evidence="5" id="KW-1185">Reference proteome</keyword>
<evidence type="ECO:0000256" key="1">
    <source>
        <dbReference type="ARBA" id="ARBA00023157"/>
    </source>
</evidence>
<reference evidence="6" key="1">
    <citation type="submission" date="2016-11" db="UniProtKB">
        <authorList>
            <consortium name="WormBaseParasite"/>
        </authorList>
    </citation>
    <scope>IDENTIFICATION</scope>
</reference>
<dbReference type="AlphaFoldDB" id="A0A1I7YUV6"/>
<dbReference type="PRINTS" id="PR00759">
    <property type="entry name" value="BASICPTASE"/>
</dbReference>
<dbReference type="InterPro" id="IPR002223">
    <property type="entry name" value="Kunitz_BPTI"/>
</dbReference>
<feature type="domain" description="WAP" evidence="4">
    <location>
        <begin position="186"/>
        <end position="240"/>
    </location>
</feature>
<dbReference type="SMART" id="SM00217">
    <property type="entry name" value="WAP"/>
    <property type="match status" value="1"/>
</dbReference>
<sequence length="357" mass="38365">MPILFSEGPKNPTMTFRILKATSLWDRSAPDMSCSEEPVQLRPLLIIWAGLSPEYKAFFRTLDTSLIPAALDRLASRSPTVMHTKTLLLVGFLAFGCALSQRVDWCEYWRRIGKLAEHPECVRGIDVETSTMATARPELPVCTIHSALIQCAADRETCPRSGQVCTQSDGTMCCQSVTDGIPVSHINAKPGSCPPPLGISVLQDSTVGCWLDSNCPGIQKCCLEPNAVTNSATRICRDPIGIPGHSVCNLPLAVGSCTAPSVRFYYDASSGKCNSFTYSGCGGNANNFQSLRSCEDTCHSSGIRGTPACPADANAGLNCLFAHADACKTDADCLGRENSAQPSCCMTTCGYRICYQY</sequence>
<dbReference type="Pfam" id="PF00014">
    <property type="entry name" value="Kunitz_BPTI"/>
    <property type="match status" value="1"/>
</dbReference>
<dbReference type="PANTHER" id="PTHR46751:SF1">
    <property type="entry name" value="WAP FOUR-DISULFIDE CORE DOMAIN PROTEIN 6A"/>
    <property type="match status" value="1"/>
</dbReference>
<evidence type="ECO:0000313" key="5">
    <source>
        <dbReference type="Proteomes" id="UP000095287"/>
    </source>
</evidence>
<dbReference type="SUPFAM" id="SSF57362">
    <property type="entry name" value="BPTI-like"/>
    <property type="match status" value="1"/>
</dbReference>
<dbReference type="PROSITE" id="PS50279">
    <property type="entry name" value="BPTI_KUNITZ_2"/>
    <property type="match status" value="1"/>
</dbReference>
<dbReference type="PROSITE" id="PS00280">
    <property type="entry name" value="BPTI_KUNITZ_1"/>
    <property type="match status" value="1"/>
</dbReference>
<dbReference type="SMART" id="SM00131">
    <property type="entry name" value="KU"/>
    <property type="match status" value="1"/>
</dbReference>
<accession>A0A1I7YUV6</accession>
<dbReference type="InterPro" id="IPR051388">
    <property type="entry name" value="Serpin_venom_toxin"/>
</dbReference>
<dbReference type="PROSITE" id="PS51390">
    <property type="entry name" value="WAP"/>
    <property type="match status" value="1"/>
</dbReference>
<dbReference type="GO" id="GO:0005615">
    <property type="term" value="C:extracellular space"/>
    <property type="evidence" value="ECO:0007669"/>
    <property type="project" value="TreeGrafter"/>
</dbReference>
<dbReference type="InterPro" id="IPR036880">
    <property type="entry name" value="Kunitz_BPTI_sf"/>
</dbReference>
<dbReference type="Gene3D" id="4.10.75.10">
    <property type="entry name" value="Elafin-like"/>
    <property type="match status" value="1"/>
</dbReference>
<dbReference type="FunFam" id="4.10.410.10:FF:000047">
    <property type="entry name" value="Protein CBG06419"/>
    <property type="match status" value="1"/>
</dbReference>
<evidence type="ECO:0000259" key="3">
    <source>
        <dbReference type="PROSITE" id="PS50279"/>
    </source>
</evidence>
<dbReference type="Pfam" id="PF00095">
    <property type="entry name" value="WAP"/>
    <property type="match status" value="1"/>
</dbReference>
<comment type="similarity">
    <text evidence="2">Belongs to the venom Kunitz-type family. 03 (sub-Kunitz) subfamily.</text>
</comment>
<dbReference type="PANTHER" id="PTHR46751">
    <property type="entry name" value="EPPIN"/>
    <property type="match status" value="1"/>
</dbReference>
<protein>
    <submittedName>
        <fullName evidence="6">BPTI/Kunitz inhibitor domain-containing protein</fullName>
    </submittedName>
</protein>
<evidence type="ECO:0000256" key="2">
    <source>
        <dbReference type="ARBA" id="ARBA00038506"/>
    </source>
</evidence>
<evidence type="ECO:0000313" key="6">
    <source>
        <dbReference type="WBParaSite" id="L893_g19935.t1"/>
    </source>
</evidence>
<keyword evidence="1" id="KW-1015">Disulfide bond</keyword>
<dbReference type="InterPro" id="IPR036645">
    <property type="entry name" value="Elafin-like_sf"/>
</dbReference>
<feature type="domain" description="BPTI/Kunitz inhibitor" evidence="3">
    <location>
        <begin position="248"/>
        <end position="298"/>
    </location>
</feature>
<dbReference type="Proteomes" id="UP000095287">
    <property type="component" value="Unplaced"/>
</dbReference>
<evidence type="ECO:0000259" key="4">
    <source>
        <dbReference type="PROSITE" id="PS51390"/>
    </source>
</evidence>